<keyword evidence="4 6" id="KW-0479">Metal-binding</keyword>
<keyword evidence="7" id="KW-0560">Oxidoreductase</keyword>
<keyword evidence="3 6" id="KW-0349">Heme</keyword>
<reference evidence="10" key="1">
    <citation type="submission" date="2021-03" db="EMBL/GenBank/DDBJ databases">
        <authorList>
            <person name="Tagirdzhanova G."/>
        </authorList>
    </citation>
    <scope>NUCLEOTIDE SEQUENCE</scope>
</reference>
<organism evidence="10 11">
    <name type="scientific">Imshaugia aleurites</name>
    <dbReference type="NCBI Taxonomy" id="172621"/>
    <lineage>
        <taxon>Eukaryota</taxon>
        <taxon>Fungi</taxon>
        <taxon>Dikarya</taxon>
        <taxon>Ascomycota</taxon>
        <taxon>Pezizomycotina</taxon>
        <taxon>Lecanoromycetes</taxon>
        <taxon>OSLEUM clade</taxon>
        <taxon>Lecanoromycetidae</taxon>
        <taxon>Lecanorales</taxon>
        <taxon>Lecanorineae</taxon>
        <taxon>Parmeliaceae</taxon>
        <taxon>Imshaugia</taxon>
    </lineage>
</organism>
<name>A0A8H3IU18_9LECA</name>
<dbReference type="OrthoDB" id="1470350at2759"/>
<evidence type="ECO:0000256" key="5">
    <source>
        <dbReference type="ARBA" id="ARBA00023004"/>
    </source>
</evidence>
<keyword evidence="9" id="KW-1133">Transmembrane helix</keyword>
<protein>
    <recommendedName>
        <fullName evidence="12">Cytochrome P450</fullName>
    </recommendedName>
</protein>
<evidence type="ECO:0000313" key="11">
    <source>
        <dbReference type="Proteomes" id="UP000664534"/>
    </source>
</evidence>
<evidence type="ECO:0000256" key="7">
    <source>
        <dbReference type="RuleBase" id="RU000461"/>
    </source>
</evidence>
<dbReference type="InterPro" id="IPR036396">
    <property type="entry name" value="Cyt_P450_sf"/>
</dbReference>
<dbReference type="AlphaFoldDB" id="A0A8H3IU18"/>
<dbReference type="SUPFAM" id="SSF48264">
    <property type="entry name" value="Cytochrome P450"/>
    <property type="match status" value="1"/>
</dbReference>
<evidence type="ECO:0000256" key="1">
    <source>
        <dbReference type="ARBA" id="ARBA00001971"/>
    </source>
</evidence>
<evidence type="ECO:0000313" key="10">
    <source>
        <dbReference type="EMBL" id="CAF9927860.1"/>
    </source>
</evidence>
<evidence type="ECO:0000256" key="3">
    <source>
        <dbReference type="ARBA" id="ARBA00022617"/>
    </source>
</evidence>
<dbReference type="GO" id="GO:0004497">
    <property type="term" value="F:monooxygenase activity"/>
    <property type="evidence" value="ECO:0007669"/>
    <property type="project" value="UniProtKB-KW"/>
</dbReference>
<proteinExistence type="inferred from homology"/>
<evidence type="ECO:0000256" key="9">
    <source>
        <dbReference type="SAM" id="Phobius"/>
    </source>
</evidence>
<dbReference type="Pfam" id="PF00067">
    <property type="entry name" value="p450"/>
    <property type="match status" value="1"/>
</dbReference>
<evidence type="ECO:0000256" key="8">
    <source>
        <dbReference type="SAM" id="MobiDB-lite"/>
    </source>
</evidence>
<evidence type="ECO:0000256" key="4">
    <source>
        <dbReference type="ARBA" id="ARBA00022723"/>
    </source>
</evidence>
<feature type="binding site" description="axial binding residue" evidence="6">
    <location>
        <position position="452"/>
    </location>
    <ligand>
        <name>heme</name>
        <dbReference type="ChEBI" id="CHEBI:30413"/>
    </ligand>
    <ligandPart>
        <name>Fe</name>
        <dbReference type="ChEBI" id="CHEBI:18248"/>
    </ligandPart>
</feature>
<dbReference type="PANTHER" id="PTHR24305">
    <property type="entry name" value="CYTOCHROME P450"/>
    <property type="match status" value="1"/>
</dbReference>
<gene>
    <name evidence="10" type="ORF">IMSHALPRED_007315</name>
</gene>
<dbReference type="PRINTS" id="PR00385">
    <property type="entry name" value="P450"/>
</dbReference>
<keyword evidence="9" id="KW-0812">Transmembrane</keyword>
<dbReference type="InterPro" id="IPR017972">
    <property type="entry name" value="Cyt_P450_CS"/>
</dbReference>
<dbReference type="PROSITE" id="PS00086">
    <property type="entry name" value="CYTOCHROME_P450"/>
    <property type="match status" value="1"/>
</dbReference>
<evidence type="ECO:0000256" key="6">
    <source>
        <dbReference type="PIRSR" id="PIRSR602401-1"/>
    </source>
</evidence>
<feature type="transmembrane region" description="Helical" evidence="9">
    <location>
        <begin position="20"/>
        <end position="40"/>
    </location>
</feature>
<dbReference type="GO" id="GO:0016705">
    <property type="term" value="F:oxidoreductase activity, acting on paired donors, with incorporation or reduction of molecular oxygen"/>
    <property type="evidence" value="ECO:0007669"/>
    <property type="project" value="InterPro"/>
</dbReference>
<evidence type="ECO:0000256" key="2">
    <source>
        <dbReference type="ARBA" id="ARBA00010617"/>
    </source>
</evidence>
<sequence>MAIWQSGYALLPGLTAGSSRLTVFAAFSAILVIYYLATIIRNVWFHPLSKFPGPRIAAFSRLPYLRKQLKGRFVHWTKEVHDRYGSDVVRLAPDALCFIGDSAWNDMLAYRPGHPKFEKDSIIYGKPAAGANSLLTANEADHTRMRRLLAHAFSEKALKAQEPIIQSYISTLIMRLQEQYEAGGKADMVTWYRWWAFDLIGDLTFGQSFDNLKAQQNHPWVSVLSDYVKGVVFLSVVRRFWMSDTLLKIFLPKKLMLKRLQHLREISETVDRRINMETERPDFISYILKQNDEKGMSLAEIKANTSVFMGAGSEATATVLCGATYYLAKNPNTLAKVTREVRAAFDKSDQITLQSTLGLGYLDAVIMEANRMYPPGLAGQPVISPPEGAMVSGYWIPGGTNVQISQWAAFQSASNFFQPQSFIPERWLGEDPRFAADRKEAFQPFSVGNKNCIGKNLAQGALRLILANLFWHFDFELSDETKRDWPNQDAFLRWQKTPLVIQLKPRQEQAMNGGARGGHEKTRDA</sequence>
<dbReference type="CDD" id="cd11058">
    <property type="entry name" value="CYP60B-like"/>
    <property type="match status" value="1"/>
</dbReference>
<comment type="cofactor">
    <cofactor evidence="1 6">
        <name>heme</name>
        <dbReference type="ChEBI" id="CHEBI:30413"/>
    </cofactor>
</comment>
<accession>A0A8H3IU18</accession>
<comment type="caution">
    <text evidence="10">The sequence shown here is derived from an EMBL/GenBank/DDBJ whole genome shotgun (WGS) entry which is preliminary data.</text>
</comment>
<dbReference type="InterPro" id="IPR050121">
    <property type="entry name" value="Cytochrome_P450_monoxygenase"/>
</dbReference>
<feature type="region of interest" description="Disordered" evidence="8">
    <location>
        <begin position="506"/>
        <end position="525"/>
    </location>
</feature>
<dbReference type="PRINTS" id="PR00463">
    <property type="entry name" value="EP450I"/>
</dbReference>
<dbReference type="InterPro" id="IPR001128">
    <property type="entry name" value="Cyt_P450"/>
</dbReference>
<dbReference type="GO" id="GO:0005506">
    <property type="term" value="F:iron ion binding"/>
    <property type="evidence" value="ECO:0007669"/>
    <property type="project" value="InterPro"/>
</dbReference>
<comment type="similarity">
    <text evidence="2 7">Belongs to the cytochrome P450 family.</text>
</comment>
<keyword evidence="11" id="KW-1185">Reference proteome</keyword>
<evidence type="ECO:0008006" key="12">
    <source>
        <dbReference type="Google" id="ProtNLM"/>
    </source>
</evidence>
<keyword evidence="7" id="KW-0503">Monooxygenase</keyword>
<dbReference type="EMBL" id="CAJPDT010000048">
    <property type="protein sequence ID" value="CAF9927860.1"/>
    <property type="molecule type" value="Genomic_DNA"/>
</dbReference>
<dbReference type="InterPro" id="IPR002401">
    <property type="entry name" value="Cyt_P450_E_grp-I"/>
</dbReference>
<dbReference type="PANTHER" id="PTHR24305:SF210">
    <property type="entry name" value="CYTOCHROME P450 MONOOXYGENASE ASQL-RELATED"/>
    <property type="match status" value="1"/>
</dbReference>
<dbReference type="Proteomes" id="UP000664534">
    <property type="component" value="Unassembled WGS sequence"/>
</dbReference>
<keyword evidence="5 6" id="KW-0408">Iron</keyword>
<dbReference type="GO" id="GO:0020037">
    <property type="term" value="F:heme binding"/>
    <property type="evidence" value="ECO:0007669"/>
    <property type="project" value="InterPro"/>
</dbReference>
<dbReference type="Gene3D" id="1.10.630.10">
    <property type="entry name" value="Cytochrome P450"/>
    <property type="match status" value="1"/>
</dbReference>
<keyword evidence="9" id="KW-0472">Membrane</keyword>